<name>A0AA88DY14_FICCA</name>
<accession>A0AA88DY14</accession>
<keyword evidence="2" id="KW-1185">Reference proteome</keyword>
<evidence type="ECO:0000313" key="2">
    <source>
        <dbReference type="Proteomes" id="UP001187192"/>
    </source>
</evidence>
<evidence type="ECO:0000313" key="1">
    <source>
        <dbReference type="EMBL" id="GMN62626.1"/>
    </source>
</evidence>
<sequence>MNLCWSNTNPYLIAFIVGLRLPPCLKLDARSSASGMDAWTQNRRLAIGTHWVYTSDQCPRYRICLYLDLEVHANVKTHGVSHRGVYLEHGEEAPLTCHIGFLRFEASGRLRRQDVVGIQGRGPRGLGGCGIIIASRPGSVAY</sequence>
<dbReference type="EMBL" id="BTGU01000132">
    <property type="protein sequence ID" value="GMN62626.1"/>
    <property type="molecule type" value="Genomic_DNA"/>
</dbReference>
<reference evidence="1" key="1">
    <citation type="submission" date="2023-07" db="EMBL/GenBank/DDBJ databases">
        <title>draft genome sequence of fig (Ficus carica).</title>
        <authorList>
            <person name="Takahashi T."/>
            <person name="Nishimura K."/>
        </authorList>
    </citation>
    <scope>NUCLEOTIDE SEQUENCE</scope>
</reference>
<gene>
    <name evidence="1" type="ORF">TIFTF001_031703</name>
</gene>
<organism evidence="1 2">
    <name type="scientific">Ficus carica</name>
    <name type="common">Common fig</name>
    <dbReference type="NCBI Taxonomy" id="3494"/>
    <lineage>
        <taxon>Eukaryota</taxon>
        <taxon>Viridiplantae</taxon>
        <taxon>Streptophyta</taxon>
        <taxon>Embryophyta</taxon>
        <taxon>Tracheophyta</taxon>
        <taxon>Spermatophyta</taxon>
        <taxon>Magnoliopsida</taxon>
        <taxon>eudicotyledons</taxon>
        <taxon>Gunneridae</taxon>
        <taxon>Pentapetalae</taxon>
        <taxon>rosids</taxon>
        <taxon>fabids</taxon>
        <taxon>Rosales</taxon>
        <taxon>Moraceae</taxon>
        <taxon>Ficeae</taxon>
        <taxon>Ficus</taxon>
    </lineage>
</organism>
<protein>
    <submittedName>
        <fullName evidence="1">Uncharacterized protein</fullName>
    </submittedName>
</protein>
<dbReference type="Proteomes" id="UP001187192">
    <property type="component" value="Unassembled WGS sequence"/>
</dbReference>
<proteinExistence type="predicted"/>
<comment type="caution">
    <text evidence="1">The sequence shown here is derived from an EMBL/GenBank/DDBJ whole genome shotgun (WGS) entry which is preliminary data.</text>
</comment>
<dbReference type="AlphaFoldDB" id="A0AA88DY14"/>